<dbReference type="HAMAP" id="MF_00422">
    <property type="entry name" value="SecE"/>
    <property type="match status" value="1"/>
</dbReference>
<proteinExistence type="inferred from homology"/>
<gene>
    <name evidence="8 9" type="primary">secE</name>
    <name evidence="9" type="ORF">HCT46_04495</name>
</gene>
<dbReference type="InterPro" id="IPR001901">
    <property type="entry name" value="Translocase_SecE/Sec61-g"/>
</dbReference>
<reference evidence="9" key="1">
    <citation type="submission" date="2020-03" db="EMBL/GenBank/DDBJ databases">
        <title>Spirochaetal bacteria isolated from arthropods constitute a novel genus Entomospira genus novum within the order Spirochaetales.</title>
        <authorList>
            <person name="Grana-Miraglia L."/>
            <person name="Sikutova S."/>
            <person name="Fingerle V."/>
            <person name="Sing A."/>
            <person name="Castillo-Ramirez S."/>
            <person name="Margos G."/>
            <person name="Rudolf I."/>
        </authorList>
    </citation>
    <scope>NUCLEOTIDE SEQUENCE</scope>
    <source>
        <strain evidence="9">BR208</strain>
    </source>
</reference>
<dbReference type="RefSeq" id="WP_167703595.1">
    <property type="nucleotide sequence ID" value="NZ_CP118168.1"/>
</dbReference>
<organism evidence="9 10">
    <name type="scientific">Entomospira nematocerorum</name>
    <dbReference type="NCBI Taxonomy" id="2719987"/>
    <lineage>
        <taxon>Bacteria</taxon>
        <taxon>Pseudomonadati</taxon>
        <taxon>Spirochaetota</taxon>
        <taxon>Spirochaetia</taxon>
        <taxon>Spirochaetales</taxon>
        <taxon>Spirochaetaceae</taxon>
        <taxon>Entomospira</taxon>
    </lineage>
</organism>
<keyword evidence="4 8" id="KW-0653">Protein transport</keyword>
<keyword evidence="6 8" id="KW-0811">Translocation</keyword>
<evidence type="ECO:0000313" key="9">
    <source>
        <dbReference type="EMBL" id="NIZ47173.1"/>
    </source>
</evidence>
<evidence type="ECO:0000256" key="1">
    <source>
        <dbReference type="ARBA" id="ARBA00004370"/>
    </source>
</evidence>
<comment type="function">
    <text evidence="8">Essential subunit of the Sec protein translocation channel SecYEG. Clamps together the 2 halves of SecY. May contact the channel plug during translocation.</text>
</comment>
<keyword evidence="8" id="KW-1003">Cell membrane</keyword>
<dbReference type="InterPro" id="IPR005807">
    <property type="entry name" value="SecE_bac"/>
</dbReference>
<keyword evidence="10" id="KW-1185">Reference proteome</keyword>
<dbReference type="GO" id="GO:0009306">
    <property type="term" value="P:protein secretion"/>
    <property type="evidence" value="ECO:0007669"/>
    <property type="project" value="UniProtKB-UniRule"/>
</dbReference>
<keyword evidence="3 8" id="KW-0812">Transmembrane</keyword>
<dbReference type="EMBL" id="JAATLK010000001">
    <property type="protein sequence ID" value="NIZ47173.1"/>
    <property type="molecule type" value="Genomic_DNA"/>
</dbReference>
<protein>
    <recommendedName>
        <fullName evidence="8">Protein translocase subunit SecE</fullName>
    </recommendedName>
</protein>
<comment type="caution">
    <text evidence="9">The sequence shown here is derived from an EMBL/GenBank/DDBJ whole genome shotgun (WGS) entry which is preliminary data.</text>
</comment>
<dbReference type="Proteomes" id="UP000752013">
    <property type="component" value="Unassembled WGS sequence"/>
</dbReference>
<comment type="subunit">
    <text evidence="8">Component of the Sec protein translocase complex. Heterotrimer consisting of SecY, SecE and SecG subunits. The heterotrimers can form oligomers, although 1 heterotrimer is thought to be able to translocate proteins. Interacts with the ribosome. Interacts with SecDF, and other proteins may be involved. Interacts with SecA.</text>
</comment>
<evidence type="ECO:0000256" key="8">
    <source>
        <dbReference type="HAMAP-Rule" id="MF_00422"/>
    </source>
</evidence>
<dbReference type="Gene3D" id="1.20.5.1030">
    <property type="entry name" value="Preprotein translocase secy subunit"/>
    <property type="match status" value="1"/>
</dbReference>
<dbReference type="Pfam" id="PF00584">
    <property type="entry name" value="SecE"/>
    <property type="match status" value="1"/>
</dbReference>
<name>A0A968GFA9_9SPIO</name>
<dbReference type="NCBIfam" id="TIGR00964">
    <property type="entry name" value="secE_bact"/>
    <property type="match status" value="1"/>
</dbReference>
<dbReference type="GO" id="GO:0065002">
    <property type="term" value="P:intracellular protein transmembrane transport"/>
    <property type="evidence" value="ECO:0007669"/>
    <property type="project" value="UniProtKB-UniRule"/>
</dbReference>
<comment type="similarity">
    <text evidence="8">Belongs to the SecE/SEC61-gamma family.</text>
</comment>
<evidence type="ECO:0000256" key="5">
    <source>
        <dbReference type="ARBA" id="ARBA00022989"/>
    </source>
</evidence>
<evidence type="ECO:0000256" key="3">
    <source>
        <dbReference type="ARBA" id="ARBA00022692"/>
    </source>
</evidence>
<feature type="transmembrane region" description="Helical" evidence="8">
    <location>
        <begin position="55"/>
        <end position="75"/>
    </location>
</feature>
<evidence type="ECO:0000313" key="10">
    <source>
        <dbReference type="Proteomes" id="UP000752013"/>
    </source>
</evidence>
<evidence type="ECO:0000256" key="4">
    <source>
        <dbReference type="ARBA" id="ARBA00022927"/>
    </source>
</evidence>
<dbReference type="GO" id="GO:0006605">
    <property type="term" value="P:protein targeting"/>
    <property type="evidence" value="ECO:0007669"/>
    <property type="project" value="UniProtKB-UniRule"/>
</dbReference>
<evidence type="ECO:0000256" key="6">
    <source>
        <dbReference type="ARBA" id="ARBA00023010"/>
    </source>
</evidence>
<dbReference type="InterPro" id="IPR038379">
    <property type="entry name" value="SecE_sf"/>
</dbReference>
<dbReference type="GO" id="GO:0043952">
    <property type="term" value="P:protein transport by the Sec complex"/>
    <property type="evidence" value="ECO:0007669"/>
    <property type="project" value="UniProtKB-UniRule"/>
</dbReference>
<comment type="subcellular location">
    <subcellularLocation>
        <location evidence="8">Cell membrane</location>
        <topology evidence="8">Single-pass membrane protein</topology>
    </subcellularLocation>
    <subcellularLocation>
        <location evidence="1">Membrane</location>
    </subcellularLocation>
</comment>
<dbReference type="GO" id="GO:0008320">
    <property type="term" value="F:protein transmembrane transporter activity"/>
    <property type="evidence" value="ECO:0007669"/>
    <property type="project" value="UniProtKB-UniRule"/>
</dbReference>
<evidence type="ECO:0000256" key="2">
    <source>
        <dbReference type="ARBA" id="ARBA00022448"/>
    </source>
</evidence>
<accession>A0A968GFA9</accession>
<evidence type="ECO:0000256" key="7">
    <source>
        <dbReference type="ARBA" id="ARBA00023136"/>
    </source>
</evidence>
<dbReference type="AlphaFoldDB" id="A0A968GFA9"/>
<keyword evidence="2 8" id="KW-0813">Transport</keyword>
<keyword evidence="7 8" id="KW-0472">Membrane</keyword>
<keyword evidence="5 8" id="KW-1133">Transmembrane helix</keyword>
<sequence length="83" mass="9138">MKIILLIVGVVFAALLLLTVAVNFKSIVVFAKASINELKRVTFPTRERAIAQTYIVLGSVSIFAIMFGLIDILLVRGMGLLFR</sequence>
<dbReference type="GO" id="GO:0005886">
    <property type="term" value="C:plasma membrane"/>
    <property type="evidence" value="ECO:0007669"/>
    <property type="project" value="UniProtKB-SubCell"/>
</dbReference>